<dbReference type="KEGG" id="abas:ACPOL_2367"/>
<proteinExistence type="predicted"/>
<evidence type="ECO:0000313" key="2">
    <source>
        <dbReference type="EMBL" id="AXC11691.1"/>
    </source>
</evidence>
<reference evidence="2 3" key="1">
    <citation type="journal article" date="2018" name="Front. Microbiol.">
        <title>Hydrolytic Capabilities as a Key to Environmental Success: Chitinolytic and Cellulolytic Acidobacteria From Acidic Sub-arctic Soils and Boreal Peatlands.</title>
        <authorList>
            <person name="Belova S.E."/>
            <person name="Ravin N.V."/>
            <person name="Pankratov T.A."/>
            <person name="Rakitin A.L."/>
            <person name="Ivanova A.A."/>
            <person name="Beletsky A.V."/>
            <person name="Mardanov A.V."/>
            <person name="Sinninghe Damste J.S."/>
            <person name="Dedysh S.N."/>
        </authorList>
    </citation>
    <scope>NUCLEOTIDE SEQUENCE [LARGE SCALE GENOMIC DNA]</scope>
    <source>
        <strain evidence="2 3">SBC82</strain>
    </source>
</reference>
<feature type="domain" description="DUF6869" evidence="1">
    <location>
        <begin position="21"/>
        <end position="114"/>
    </location>
</feature>
<dbReference type="Proteomes" id="UP000253606">
    <property type="component" value="Chromosome"/>
</dbReference>
<evidence type="ECO:0000313" key="3">
    <source>
        <dbReference type="Proteomes" id="UP000253606"/>
    </source>
</evidence>
<evidence type="ECO:0000259" key="1">
    <source>
        <dbReference type="Pfam" id="PF21746"/>
    </source>
</evidence>
<protein>
    <recommendedName>
        <fullName evidence="1">DUF6869 domain-containing protein</fullName>
    </recommendedName>
</protein>
<dbReference type="OrthoDB" id="119666at2"/>
<accession>A0A2Z5FXV5</accession>
<dbReference type="EMBL" id="CP030840">
    <property type="protein sequence ID" value="AXC11691.1"/>
    <property type="molecule type" value="Genomic_DNA"/>
</dbReference>
<name>A0A2Z5FXV5_9BACT</name>
<dbReference type="Pfam" id="PF21746">
    <property type="entry name" value="DUF6869"/>
    <property type="match status" value="1"/>
</dbReference>
<dbReference type="AlphaFoldDB" id="A0A2Z5FXV5"/>
<dbReference type="InterPro" id="IPR049221">
    <property type="entry name" value="DUF6869"/>
</dbReference>
<sequence length="128" mass="14603">MAAHRELAEAYLRSRNSEAGNFDDFWAFEEVSEIVRRDPEVGWEVITILLEMATTDEVLAHVAAGTLEDLLTKHGLVVIDRIESLARRDQRVQLAVSGAWINSSDEIWPRWNSMMEEFGFRSGRRAAL</sequence>
<gene>
    <name evidence="2" type="ORF">ACPOL_2367</name>
</gene>
<dbReference type="RefSeq" id="WP_114207090.1">
    <property type="nucleotide sequence ID" value="NZ_CP030840.1"/>
</dbReference>
<keyword evidence="3" id="KW-1185">Reference proteome</keyword>
<organism evidence="2 3">
    <name type="scientific">Acidisarcina polymorpha</name>
    <dbReference type="NCBI Taxonomy" id="2211140"/>
    <lineage>
        <taxon>Bacteria</taxon>
        <taxon>Pseudomonadati</taxon>
        <taxon>Acidobacteriota</taxon>
        <taxon>Terriglobia</taxon>
        <taxon>Terriglobales</taxon>
        <taxon>Acidobacteriaceae</taxon>
        <taxon>Acidisarcina</taxon>
    </lineage>
</organism>